<comment type="caution">
    <text evidence="1">The sequence shown here is derived from an EMBL/GenBank/DDBJ whole genome shotgun (WGS) entry which is preliminary data.</text>
</comment>
<protein>
    <submittedName>
        <fullName evidence="1">Glycoside hydrolase family 95 protein</fullName>
    </submittedName>
</protein>
<dbReference type="EMBL" id="JAPDHZ010000003">
    <property type="protein sequence ID" value="MDG0791530.1"/>
    <property type="molecule type" value="Genomic_DNA"/>
</dbReference>
<dbReference type="Proteomes" id="UP001153387">
    <property type="component" value="Unassembled WGS sequence"/>
</dbReference>
<accession>A0A9X4KGF9</accession>
<dbReference type="AlphaFoldDB" id="A0A9X4KGF9"/>
<sequence>MTNETMNARMYEQGNYANDYIEVPMRDPGRAWRDGMVSGNGENGYVTSGSPYNDSFIFQQMWFNFPSPHPRAVPEELTAQLEEARLNVFNLNDQWKIKDSRGQTRARTFYYSYHPGHQLRLGMTKKGSVSAYERWTNYETAETGVRYTDERGGVDQDVLHLQDGQRLDHPDRAFLGWREDRLDDLDRRYIGHVQGARRPHRGECAPL</sequence>
<dbReference type="Gene3D" id="2.70.98.50">
    <property type="entry name" value="putative glycoside hydrolase family protein from bacillus halodurans"/>
    <property type="match status" value="1"/>
</dbReference>
<gene>
    <name evidence="1" type="ORF">OMP38_12105</name>
</gene>
<evidence type="ECO:0000313" key="1">
    <source>
        <dbReference type="EMBL" id="MDG0791530.1"/>
    </source>
</evidence>
<keyword evidence="2" id="KW-1185">Reference proteome</keyword>
<organism evidence="1 2">
    <name type="scientific">Cohnella ginsengisoli</name>
    <dbReference type="NCBI Taxonomy" id="425004"/>
    <lineage>
        <taxon>Bacteria</taxon>
        <taxon>Bacillati</taxon>
        <taxon>Bacillota</taxon>
        <taxon>Bacilli</taxon>
        <taxon>Bacillales</taxon>
        <taxon>Paenibacillaceae</taxon>
        <taxon>Cohnella</taxon>
    </lineage>
</organism>
<dbReference type="RefSeq" id="WP_277565406.1">
    <property type="nucleotide sequence ID" value="NZ_JAPDHZ010000003.1"/>
</dbReference>
<proteinExistence type="predicted"/>
<dbReference type="GO" id="GO:0016787">
    <property type="term" value="F:hydrolase activity"/>
    <property type="evidence" value="ECO:0007669"/>
    <property type="project" value="UniProtKB-KW"/>
</dbReference>
<evidence type="ECO:0000313" key="2">
    <source>
        <dbReference type="Proteomes" id="UP001153387"/>
    </source>
</evidence>
<keyword evidence="1" id="KW-0378">Hydrolase</keyword>
<reference evidence="1 2" key="1">
    <citation type="submission" date="2022-10" db="EMBL/GenBank/DDBJ databases">
        <title>Comparative genomic analysis of Cohnella hashimotonis sp. nov., isolated from the International Space Station.</title>
        <authorList>
            <person name="Simpson A."/>
            <person name="Venkateswaran K."/>
        </authorList>
    </citation>
    <scope>NUCLEOTIDE SEQUENCE [LARGE SCALE GENOMIC DNA]</scope>
    <source>
        <strain evidence="1 2">DSM 18997</strain>
    </source>
</reference>
<name>A0A9X4KGF9_9BACL</name>